<keyword evidence="2" id="KW-1185">Reference proteome</keyword>
<feature type="non-terminal residue" evidence="1">
    <location>
        <position position="155"/>
    </location>
</feature>
<dbReference type="Gene3D" id="3.40.50.1240">
    <property type="entry name" value="Phosphoglycerate mutase-like"/>
    <property type="match status" value="1"/>
</dbReference>
<evidence type="ECO:0008006" key="3">
    <source>
        <dbReference type="Google" id="ProtNLM"/>
    </source>
</evidence>
<evidence type="ECO:0000313" key="2">
    <source>
        <dbReference type="Proteomes" id="UP000095751"/>
    </source>
</evidence>
<evidence type="ECO:0000313" key="1">
    <source>
        <dbReference type="EMBL" id="OEU20538.1"/>
    </source>
</evidence>
<dbReference type="KEGG" id="fcy:FRACYDRAFT_161826"/>
<dbReference type="InterPro" id="IPR029033">
    <property type="entry name" value="His_PPase_superfam"/>
</dbReference>
<protein>
    <recommendedName>
        <fullName evidence="3">Phosphoglycerate mutase-like protein</fullName>
    </recommendedName>
</protein>
<feature type="non-terminal residue" evidence="1">
    <location>
        <position position="1"/>
    </location>
</feature>
<dbReference type="InParanoid" id="A0A1E7FQV4"/>
<accession>A0A1E7FQV4</accession>
<dbReference type="EMBL" id="KV784354">
    <property type="protein sequence ID" value="OEU20538.1"/>
    <property type="molecule type" value="Genomic_DNA"/>
</dbReference>
<sequence>DLVVVSPLTRALQTMELALYEHIIVNEDDDDDDVDGHSNVPIIAMPKAAERLYLVSDIGKSRSELRIKYPWVDFDTGFSSDNNYIEWRPHGQGQEYACLGEPQECFDHRMTELYLWLESRKEKCIAVICHAGVIDWMTSGDVYSNCELRIQTFKS</sequence>
<dbReference type="Proteomes" id="UP000095751">
    <property type="component" value="Unassembled WGS sequence"/>
</dbReference>
<name>A0A1E7FQV4_9STRA</name>
<gene>
    <name evidence="1" type="ORF">FRACYDRAFT_161826</name>
</gene>
<dbReference type="AlphaFoldDB" id="A0A1E7FQV4"/>
<dbReference type="SUPFAM" id="SSF53254">
    <property type="entry name" value="Phosphoglycerate mutase-like"/>
    <property type="match status" value="1"/>
</dbReference>
<dbReference type="OrthoDB" id="496981at2759"/>
<organism evidence="1 2">
    <name type="scientific">Fragilariopsis cylindrus CCMP1102</name>
    <dbReference type="NCBI Taxonomy" id="635003"/>
    <lineage>
        <taxon>Eukaryota</taxon>
        <taxon>Sar</taxon>
        <taxon>Stramenopiles</taxon>
        <taxon>Ochrophyta</taxon>
        <taxon>Bacillariophyta</taxon>
        <taxon>Bacillariophyceae</taxon>
        <taxon>Bacillariophycidae</taxon>
        <taxon>Bacillariales</taxon>
        <taxon>Bacillariaceae</taxon>
        <taxon>Fragilariopsis</taxon>
    </lineage>
</organism>
<proteinExistence type="predicted"/>
<reference evidence="1 2" key="1">
    <citation type="submission" date="2016-09" db="EMBL/GenBank/DDBJ databases">
        <title>Extensive genetic diversity and differential bi-allelic expression allows diatom success in the polar Southern Ocean.</title>
        <authorList>
            <consortium name="DOE Joint Genome Institute"/>
            <person name="Mock T."/>
            <person name="Otillar R.P."/>
            <person name="Strauss J."/>
            <person name="Dupont C."/>
            <person name="Frickenhaus S."/>
            <person name="Maumus F."/>
            <person name="Mcmullan M."/>
            <person name="Sanges R."/>
            <person name="Schmutz J."/>
            <person name="Toseland A."/>
            <person name="Valas R."/>
            <person name="Veluchamy A."/>
            <person name="Ward B.J."/>
            <person name="Allen A."/>
            <person name="Barry K."/>
            <person name="Falciatore A."/>
            <person name="Ferrante M."/>
            <person name="Fortunato A.E."/>
            <person name="Gloeckner G."/>
            <person name="Gruber A."/>
            <person name="Hipkin R."/>
            <person name="Janech M."/>
            <person name="Kroth P."/>
            <person name="Leese F."/>
            <person name="Lindquist E."/>
            <person name="Lyon B.R."/>
            <person name="Martin J."/>
            <person name="Mayer C."/>
            <person name="Parker M."/>
            <person name="Quesneville H."/>
            <person name="Raymond J."/>
            <person name="Uhlig C."/>
            <person name="Valentin K.U."/>
            <person name="Worden A.Z."/>
            <person name="Armbrust E.V."/>
            <person name="Bowler C."/>
            <person name="Green B."/>
            <person name="Moulton V."/>
            <person name="Van Oosterhout C."/>
            <person name="Grigoriev I."/>
        </authorList>
    </citation>
    <scope>NUCLEOTIDE SEQUENCE [LARGE SCALE GENOMIC DNA]</scope>
    <source>
        <strain evidence="1 2">CCMP1102</strain>
    </source>
</reference>